<proteinExistence type="predicted"/>
<sequence>MRILILAGTSEARDLSQILATRSDLQVTASLVGATRAPRDLGVETRMGGFGGADGLAQYLRDTKIDMLIDATHPFAATMTNTAAKVCADLGLRHVILQRDEWIAGAGDDWHMIDAPSDTPALIARGKTVFLATGRQTLAQYECLSGRKLLARVIDPPKKPFPFDGGAFVQGRPPFSIDDEIALFQLLGVDWLVVKNSGGAASRSKLDAARALKMPVAMLRRPKLPVATRVSTVDECMTWINT</sequence>
<dbReference type="PROSITE" id="PS51014">
    <property type="entry name" value="COBK_CBIJ"/>
    <property type="match status" value="1"/>
</dbReference>
<gene>
    <name evidence="4" type="primary">cobK</name>
    <name evidence="4" type="ORF">GCM10008927_04970</name>
</gene>
<dbReference type="PANTHER" id="PTHR36925:SF1">
    <property type="entry name" value="COBALT-PRECORRIN-6A REDUCTASE"/>
    <property type="match status" value="1"/>
</dbReference>
<dbReference type="PANTHER" id="PTHR36925">
    <property type="entry name" value="COBALT-PRECORRIN-6A REDUCTASE"/>
    <property type="match status" value="1"/>
</dbReference>
<comment type="caution">
    <text evidence="4">The sequence shown here is derived from an EMBL/GenBank/DDBJ whole genome shotgun (WGS) entry which is preliminary data.</text>
</comment>
<evidence type="ECO:0000256" key="3">
    <source>
        <dbReference type="ARBA" id="ARBA00023002"/>
    </source>
</evidence>
<evidence type="ECO:0000313" key="5">
    <source>
        <dbReference type="Proteomes" id="UP000634455"/>
    </source>
</evidence>
<protein>
    <submittedName>
        <fullName evidence="4">Precorrin-6A reductase</fullName>
    </submittedName>
</protein>
<evidence type="ECO:0000256" key="1">
    <source>
        <dbReference type="ARBA" id="ARBA00004953"/>
    </source>
</evidence>
<reference evidence="5" key="1">
    <citation type="journal article" date="2019" name="Int. J. Syst. Evol. Microbiol.">
        <title>The Global Catalogue of Microorganisms (GCM) 10K type strain sequencing project: providing services to taxonomists for standard genome sequencing and annotation.</title>
        <authorList>
            <consortium name="The Broad Institute Genomics Platform"/>
            <consortium name="The Broad Institute Genome Sequencing Center for Infectious Disease"/>
            <person name="Wu L."/>
            <person name="Ma J."/>
        </authorList>
    </citation>
    <scope>NUCLEOTIDE SEQUENCE [LARGE SCALE GENOMIC DNA]</scope>
    <source>
        <strain evidence="5">KCTC 32465</strain>
    </source>
</reference>
<dbReference type="Proteomes" id="UP000634455">
    <property type="component" value="Unassembled WGS sequence"/>
</dbReference>
<keyword evidence="3" id="KW-0560">Oxidoreductase</keyword>
<accession>A0ABQ3CVL5</accession>
<dbReference type="NCBIfam" id="NF005968">
    <property type="entry name" value="PRK08057.1-2"/>
    <property type="match status" value="1"/>
</dbReference>
<comment type="pathway">
    <text evidence="1">Cofactor biosynthesis; adenosylcobalamin biosynthesis.</text>
</comment>
<dbReference type="Pfam" id="PF02571">
    <property type="entry name" value="CbiJ"/>
    <property type="match status" value="1"/>
</dbReference>
<keyword evidence="2" id="KW-0169">Cobalamin biosynthesis</keyword>
<evidence type="ECO:0000313" key="4">
    <source>
        <dbReference type="EMBL" id="GHA43331.1"/>
    </source>
</evidence>
<dbReference type="EMBL" id="BMZF01000001">
    <property type="protein sequence ID" value="GHA43331.1"/>
    <property type="molecule type" value="Genomic_DNA"/>
</dbReference>
<keyword evidence="5" id="KW-1185">Reference proteome</keyword>
<dbReference type="RefSeq" id="WP_189638981.1">
    <property type="nucleotide sequence ID" value="NZ_BMZF01000001.1"/>
</dbReference>
<organism evidence="4 5">
    <name type="scientific">Paramylibacter ulvae</name>
    <dbReference type="NCBI Taxonomy" id="1651968"/>
    <lineage>
        <taxon>Bacteria</taxon>
        <taxon>Pseudomonadati</taxon>
        <taxon>Pseudomonadota</taxon>
        <taxon>Alphaproteobacteria</taxon>
        <taxon>Rhodobacterales</taxon>
        <taxon>Paracoccaceae</taxon>
        <taxon>Paramylibacter</taxon>
    </lineage>
</organism>
<name>A0ABQ3CVL5_9RHOB</name>
<evidence type="ECO:0000256" key="2">
    <source>
        <dbReference type="ARBA" id="ARBA00022573"/>
    </source>
</evidence>
<dbReference type="InterPro" id="IPR003723">
    <property type="entry name" value="Precorrin-6x_reduct"/>
</dbReference>
<dbReference type="NCBIfam" id="TIGR00715">
    <property type="entry name" value="precor6x_red"/>
    <property type="match status" value="1"/>
</dbReference>